<dbReference type="InterPro" id="IPR006095">
    <property type="entry name" value="Glu/Leu/Phe/Val/Trp_DH"/>
</dbReference>
<feature type="domain" description="Glutamate/phenylalanine/leucine/valine/L-tryptophan dehydrogenase C-terminal" evidence="8">
    <location>
        <begin position="143"/>
        <end position="367"/>
    </location>
</feature>
<feature type="binding site" evidence="5">
    <location>
        <position position="152"/>
    </location>
    <ligand>
        <name>NAD(+)</name>
        <dbReference type="ChEBI" id="CHEBI:57540"/>
    </ligand>
</feature>
<dbReference type="GO" id="GO:0006538">
    <property type="term" value="P:L-glutamate catabolic process"/>
    <property type="evidence" value="ECO:0007669"/>
    <property type="project" value="TreeGrafter"/>
</dbReference>
<evidence type="ECO:0000256" key="7">
    <source>
        <dbReference type="RuleBase" id="RU004417"/>
    </source>
</evidence>
<proteinExistence type="inferred from homology"/>
<dbReference type="PIRSF" id="PIRSF000185">
    <property type="entry name" value="Glu_DH"/>
    <property type="match status" value="1"/>
</dbReference>
<evidence type="ECO:0000256" key="4">
    <source>
        <dbReference type="PIRSR" id="PIRSR000185-1"/>
    </source>
</evidence>
<evidence type="ECO:0000256" key="5">
    <source>
        <dbReference type="PIRSR" id="PIRSR000185-2"/>
    </source>
</evidence>
<dbReference type="Gene3D" id="3.40.50.10860">
    <property type="entry name" value="Leucine Dehydrogenase, chain A, domain 1"/>
    <property type="match status" value="1"/>
</dbReference>
<evidence type="ECO:0000256" key="3">
    <source>
        <dbReference type="PIRNR" id="PIRNR000185"/>
    </source>
</evidence>
<dbReference type="Pfam" id="PF00208">
    <property type="entry name" value="ELFV_dehydrog"/>
    <property type="match status" value="1"/>
</dbReference>
<dbReference type="SMART" id="SM00839">
    <property type="entry name" value="ELFV_dehydrog"/>
    <property type="match status" value="1"/>
</dbReference>
<comment type="similarity">
    <text evidence="1 3 7">Belongs to the Glu/Leu/Phe/Val dehydrogenases family.</text>
</comment>
<keyword evidence="5" id="KW-0520">NAD</keyword>
<evidence type="ECO:0000256" key="6">
    <source>
        <dbReference type="PIRSR" id="PIRSR000185-3"/>
    </source>
</evidence>
<feature type="site" description="Important for catalysis" evidence="6">
    <location>
        <position position="116"/>
    </location>
</feature>
<dbReference type="PANTHER" id="PTHR11606:SF13">
    <property type="entry name" value="GLUTAMATE DEHYDROGENASE 1, MITOCHONDRIAL"/>
    <property type="match status" value="1"/>
</dbReference>
<protein>
    <recommendedName>
        <fullName evidence="3">Glutamate dehydrogenase</fullName>
    </recommendedName>
</protein>
<dbReference type="SUPFAM" id="SSF53223">
    <property type="entry name" value="Aminoacid dehydrogenase-like, N-terminal domain"/>
    <property type="match status" value="1"/>
</dbReference>
<accession>A0AAU7T8D5</accession>
<evidence type="ECO:0000313" key="9">
    <source>
        <dbReference type="EMBL" id="XBV22925.1"/>
    </source>
</evidence>
<dbReference type="SUPFAM" id="SSF51735">
    <property type="entry name" value="NAD(P)-binding Rossmann-fold domains"/>
    <property type="match status" value="1"/>
</dbReference>
<dbReference type="InterPro" id="IPR046346">
    <property type="entry name" value="Aminoacid_DH-like_N_sf"/>
</dbReference>
<dbReference type="InterPro" id="IPR036291">
    <property type="entry name" value="NAD(P)-bd_dom_sf"/>
</dbReference>
<dbReference type="RefSeq" id="WP_350275764.1">
    <property type="nucleotide sequence ID" value="NZ_CP158165.1"/>
</dbReference>
<evidence type="ECO:0000259" key="8">
    <source>
        <dbReference type="SMART" id="SM00839"/>
    </source>
</evidence>
<evidence type="ECO:0000256" key="1">
    <source>
        <dbReference type="ARBA" id="ARBA00006382"/>
    </source>
</evidence>
<dbReference type="GO" id="GO:0004352">
    <property type="term" value="F:glutamate dehydrogenase (NAD+) activity"/>
    <property type="evidence" value="ECO:0007669"/>
    <property type="project" value="TreeGrafter"/>
</dbReference>
<dbReference type="GO" id="GO:0000166">
    <property type="term" value="F:nucleotide binding"/>
    <property type="evidence" value="ECO:0007669"/>
    <property type="project" value="UniProtKB-KW"/>
</dbReference>
<reference evidence="9" key="1">
    <citation type="submission" date="2024-06" db="EMBL/GenBank/DDBJ databases">
        <title>Kribbella sp. strain HUAS MG21 genome sequences.</title>
        <authorList>
            <person name="Mo P."/>
        </authorList>
    </citation>
    <scope>NUCLEOTIDE SEQUENCE</scope>
    <source>
        <strain evidence="9">HUAS MG21</strain>
    </source>
</reference>
<dbReference type="Gene3D" id="3.40.50.720">
    <property type="entry name" value="NAD(P)-binding Rossmann-like Domain"/>
    <property type="match status" value="1"/>
</dbReference>
<sequence>MDTALGWPDWPCDELGPRSVTILRLAGGVPAVVAVDNTTLGPAIGGVRLRPEVTPAEVIRLARGMTLKNAAVGLPHGGAKAGIAAPPGLSAARKESLIRSFAHEIRHLTDYWPGPDLGTDETAMAWVDDEIGRAIGRPAALGGIPLDTLGATGYGLAICLEVLQEHGVLELSGARIAVQGFGAVGRNVALQLHQRGARVIAVSDIDGAVANPDGLDVPKLAAYRLDRPLAEFPGGVSVERDDVIGTACDVLVPAAQPDVLNRTTVDQVRARFVLEGANIPATEDAERLLEERGILVIPDIIANAGGVICGAAETRGLTPAQAFTDISERMRSATTEWLGRLATAESPRRAARDMAIDRIHAARAYRRTF</sequence>
<dbReference type="Pfam" id="PF02812">
    <property type="entry name" value="ELFV_dehydrog_N"/>
    <property type="match status" value="1"/>
</dbReference>
<dbReference type="PANTHER" id="PTHR11606">
    <property type="entry name" value="GLUTAMATE DEHYDROGENASE"/>
    <property type="match status" value="1"/>
</dbReference>
<keyword evidence="2 3" id="KW-0560">Oxidoreductase</keyword>
<keyword evidence="5" id="KW-0547">Nucleotide-binding</keyword>
<organism evidence="9">
    <name type="scientific">Kribbella sp. HUAS MG21</name>
    <dbReference type="NCBI Taxonomy" id="3160966"/>
    <lineage>
        <taxon>Bacteria</taxon>
        <taxon>Bacillati</taxon>
        <taxon>Actinomycetota</taxon>
        <taxon>Actinomycetes</taxon>
        <taxon>Propionibacteriales</taxon>
        <taxon>Kribbellaceae</taxon>
        <taxon>Kribbella</taxon>
    </lineage>
</organism>
<dbReference type="InterPro" id="IPR014362">
    <property type="entry name" value="Glu_DH"/>
</dbReference>
<dbReference type="InterPro" id="IPR006097">
    <property type="entry name" value="Glu/Leu/Phe/Val/Trp_DH_dimer"/>
</dbReference>
<dbReference type="AlphaFoldDB" id="A0AAU7T8D5"/>
<feature type="binding site" evidence="5">
    <location>
        <position position="68"/>
    </location>
    <ligand>
        <name>substrate</name>
    </ligand>
</feature>
<name>A0AAU7T8D5_9ACTN</name>
<dbReference type="PRINTS" id="PR00082">
    <property type="entry name" value="GLFDHDRGNASE"/>
</dbReference>
<dbReference type="InterPro" id="IPR006096">
    <property type="entry name" value="Glu/Leu/Phe/Val/Trp_DH_C"/>
</dbReference>
<gene>
    <name evidence="9" type="ORF">ABN611_30705</name>
</gene>
<feature type="active site" description="Proton donor" evidence="4">
    <location>
        <position position="80"/>
    </location>
</feature>
<evidence type="ECO:0000256" key="2">
    <source>
        <dbReference type="ARBA" id="ARBA00023002"/>
    </source>
</evidence>
<dbReference type="EMBL" id="CP158165">
    <property type="protein sequence ID" value="XBV22925.1"/>
    <property type="molecule type" value="Genomic_DNA"/>
</dbReference>